<gene>
    <name evidence="1" type="ORF">MLD38_020673</name>
</gene>
<dbReference type="EMBL" id="CM042885">
    <property type="protein sequence ID" value="KAI4364604.1"/>
    <property type="molecule type" value="Genomic_DNA"/>
</dbReference>
<accession>A0ACB9QDL6</accession>
<keyword evidence="2" id="KW-1185">Reference proteome</keyword>
<sequence>MEDPMVDMLSEEFERIVLDSARKRSSADKSSGVVESAFENGDLNEGVSEMGGKKESCSSEIQENEDSICRSGEENEKDESSPDQGQTLPILRKILHLSSNMQDLKREYALLADAVKGFRTDSYVGPECFEKFEYMANEYDQLKKKYLRESQDRKRLYNEVIELRGNIRVFCRCRPLNAEEIEKGSVSVIEFETSLDNELQVTCSDSSKKNFRFDHVFKPEDSQEAVFAQTKPIITSVLDGYNVCIFAYGQTGTGKTFTMEGTQQDRGVNYRTLEELFRMSEERNGVMKYDLFVSMLEVYNEKIRDLLLDNNDQTIKKLEVKQAADGTQEVPGLVESHVFSTQEVWEILKRGSRARSVGSTSANELSSRSHCLLRVTVKGENLVNGQKTRSHLWMVDLAGSERVGRIEAEGERLKESQFINKSLSALGDVISALASKSAHIPYRNSKLTHMLQSSLGGDCKTLMFVQISPHPSDVGETLCSLNFASRVRGVESGPARKQADMGELLKYKQMVEKLKHDDKETRKLQENVQSLQLRLTAREYTCRSLQEKVRDLENQLAEERKTRLKQESRAQNVAAAAAQPVKQQSYKPPPLPKTVADKKKPPLGPSGTRMPLRRITNFLPPPSVSQKPAMPTYFKVVDPPSSKENVSGTVAPPSKSRMSMQPRRISIAIGHNATPLTGRLVQPRRRVSIATFRPEATSLQVMTPLASSSAHTRIGGGHGGHQSFMQQDPRKARYSRLFSPAQRASSDVMSTPIAMNSGSKFRGSPMAVQGSWKPKHPTVVALQRRSLVWSPLKLKAMRVSSRIPTSTVAPSLSSSFE</sequence>
<evidence type="ECO:0000313" key="2">
    <source>
        <dbReference type="Proteomes" id="UP001057402"/>
    </source>
</evidence>
<evidence type="ECO:0000313" key="1">
    <source>
        <dbReference type="EMBL" id="KAI4364604.1"/>
    </source>
</evidence>
<name>A0ACB9QDL6_9MYRT</name>
<dbReference type="Proteomes" id="UP001057402">
    <property type="component" value="Chromosome 6"/>
</dbReference>
<comment type="caution">
    <text evidence="1">The sequence shown here is derived from an EMBL/GenBank/DDBJ whole genome shotgun (WGS) entry which is preliminary data.</text>
</comment>
<organism evidence="1 2">
    <name type="scientific">Melastoma candidum</name>
    <dbReference type="NCBI Taxonomy" id="119954"/>
    <lineage>
        <taxon>Eukaryota</taxon>
        <taxon>Viridiplantae</taxon>
        <taxon>Streptophyta</taxon>
        <taxon>Embryophyta</taxon>
        <taxon>Tracheophyta</taxon>
        <taxon>Spermatophyta</taxon>
        <taxon>Magnoliopsida</taxon>
        <taxon>eudicotyledons</taxon>
        <taxon>Gunneridae</taxon>
        <taxon>Pentapetalae</taxon>
        <taxon>rosids</taxon>
        <taxon>malvids</taxon>
        <taxon>Myrtales</taxon>
        <taxon>Melastomataceae</taxon>
        <taxon>Melastomatoideae</taxon>
        <taxon>Melastomateae</taxon>
        <taxon>Melastoma</taxon>
    </lineage>
</organism>
<proteinExistence type="predicted"/>
<protein>
    <submittedName>
        <fullName evidence="1">Uncharacterized protein</fullName>
    </submittedName>
</protein>
<reference evidence="2" key="1">
    <citation type="journal article" date="2023" name="Front. Plant Sci.">
        <title>Chromosomal-level genome assembly of Melastoma candidum provides insights into trichome evolution.</title>
        <authorList>
            <person name="Zhong Y."/>
            <person name="Wu W."/>
            <person name="Sun C."/>
            <person name="Zou P."/>
            <person name="Liu Y."/>
            <person name="Dai S."/>
            <person name="Zhou R."/>
        </authorList>
    </citation>
    <scope>NUCLEOTIDE SEQUENCE [LARGE SCALE GENOMIC DNA]</scope>
</reference>